<dbReference type="AlphaFoldDB" id="A0A939H7H8"/>
<feature type="transmembrane region" description="Helical" evidence="1">
    <location>
        <begin position="67"/>
        <end position="91"/>
    </location>
</feature>
<evidence type="ECO:0000256" key="1">
    <source>
        <dbReference type="SAM" id="Phobius"/>
    </source>
</evidence>
<sequence>MDNGTLRLIGLMLLFMLGGGLYSLVMSYFTKNNLLRFLPSLAGIILIPYLIYQMYYGNLEGFMPLAYLLFIFMILSIIIGNVLANIIVNILQKRK</sequence>
<dbReference type="Proteomes" id="UP000664218">
    <property type="component" value="Unassembled WGS sequence"/>
</dbReference>
<name>A0A939H7H8_9CLOT</name>
<organism evidence="2 3">
    <name type="scientific">Proteiniclasticum aestuarii</name>
    <dbReference type="NCBI Taxonomy" id="2817862"/>
    <lineage>
        <taxon>Bacteria</taxon>
        <taxon>Bacillati</taxon>
        <taxon>Bacillota</taxon>
        <taxon>Clostridia</taxon>
        <taxon>Eubacteriales</taxon>
        <taxon>Clostridiaceae</taxon>
        <taxon>Proteiniclasticum</taxon>
    </lineage>
</organism>
<feature type="transmembrane region" description="Helical" evidence="1">
    <location>
        <begin position="37"/>
        <end position="55"/>
    </location>
</feature>
<proteinExistence type="predicted"/>
<keyword evidence="1" id="KW-0812">Transmembrane</keyword>
<evidence type="ECO:0000313" key="2">
    <source>
        <dbReference type="EMBL" id="MBO1265727.1"/>
    </source>
</evidence>
<accession>A0A939H7H8</accession>
<comment type="caution">
    <text evidence="2">The sequence shown here is derived from an EMBL/GenBank/DDBJ whole genome shotgun (WGS) entry which is preliminary data.</text>
</comment>
<reference evidence="2" key="1">
    <citation type="submission" date="2021-03" db="EMBL/GenBank/DDBJ databases">
        <title>Proteiniclasticum marinus sp. nov., isolated from tidal flat sediment.</title>
        <authorList>
            <person name="Namirimu T."/>
            <person name="Yang J.-A."/>
            <person name="Yang S.-H."/>
            <person name="Kim Y.-J."/>
            <person name="Kwon K.K."/>
        </authorList>
    </citation>
    <scope>NUCLEOTIDE SEQUENCE</scope>
    <source>
        <strain evidence="2">SCR006</strain>
    </source>
</reference>
<keyword evidence="1" id="KW-0472">Membrane</keyword>
<feature type="transmembrane region" description="Helical" evidence="1">
    <location>
        <begin position="6"/>
        <end position="25"/>
    </location>
</feature>
<dbReference type="RefSeq" id="WP_207600252.1">
    <property type="nucleotide sequence ID" value="NZ_JAFNJU010000009.1"/>
</dbReference>
<gene>
    <name evidence="2" type="ORF">J3A84_11870</name>
</gene>
<dbReference type="EMBL" id="JAFNJU010000009">
    <property type="protein sequence ID" value="MBO1265727.1"/>
    <property type="molecule type" value="Genomic_DNA"/>
</dbReference>
<keyword evidence="1" id="KW-1133">Transmembrane helix</keyword>
<keyword evidence="3" id="KW-1185">Reference proteome</keyword>
<protein>
    <submittedName>
        <fullName evidence="2">Uncharacterized protein</fullName>
    </submittedName>
</protein>
<evidence type="ECO:0000313" key="3">
    <source>
        <dbReference type="Proteomes" id="UP000664218"/>
    </source>
</evidence>